<evidence type="ECO:0000313" key="2">
    <source>
        <dbReference type="Proteomes" id="UP000321863"/>
    </source>
</evidence>
<dbReference type="OrthoDB" id="1329765at2"/>
<gene>
    <name evidence="1" type="ORF">CHA01nite_08250</name>
</gene>
<organism evidence="1 2">
    <name type="scientific">Chryseobacterium hagamense</name>
    <dbReference type="NCBI Taxonomy" id="395935"/>
    <lineage>
        <taxon>Bacteria</taxon>
        <taxon>Pseudomonadati</taxon>
        <taxon>Bacteroidota</taxon>
        <taxon>Flavobacteriia</taxon>
        <taxon>Flavobacteriales</taxon>
        <taxon>Weeksellaceae</taxon>
        <taxon>Chryseobacterium group</taxon>
        <taxon>Chryseobacterium</taxon>
    </lineage>
</organism>
<dbReference type="Proteomes" id="UP000321863">
    <property type="component" value="Unassembled WGS sequence"/>
</dbReference>
<evidence type="ECO:0000313" key="1">
    <source>
        <dbReference type="EMBL" id="GEN75085.1"/>
    </source>
</evidence>
<dbReference type="EMBL" id="BJYJ01000002">
    <property type="protein sequence ID" value="GEN75085.1"/>
    <property type="molecule type" value="Genomic_DNA"/>
</dbReference>
<comment type="caution">
    <text evidence="1">The sequence shown here is derived from an EMBL/GenBank/DDBJ whole genome shotgun (WGS) entry which is preliminary data.</text>
</comment>
<proteinExistence type="predicted"/>
<keyword evidence="2" id="KW-1185">Reference proteome</keyword>
<accession>A0A511YIR0</accession>
<dbReference type="RefSeq" id="WP_146939956.1">
    <property type="nucleotide sequence ID" value="NZ_BJYJ01000002.1"/>
</dbReference>
<name>A0A511YIR0_9FLAO</name>
<reference evidence="1 2" key="1">
    <citation type="submission" date="2019-07" db="EMBL/GenBank/DDBJ databases">
        <title>Whole genome shotgun sequence of Chryseobacterium hagamense NBRC 105253.</title>
        <authorList>
            <person name="Hosoyama A."/>
            <person name="Uohara A."/>
            <person name="Ohji S."/>
            <person name="Ichikawa N."/>
        </authorList>
    </citation>
    <scope>NUCLEOTIDE SEQUENCE [LARGE SCALE GENOMIC DNA]</scope>
    <source>
        <strain evidence="1 2">NBRC 105253</strain>
    </source>
</reference>
<sequence length="265" mass="31632">MKFCIVFFIFFIQNLIPGQAFPKEDSIKIIREIESRKWIKERAYYRKRECSNDSLRAVNDAKLINKYFISIAAPDGFDFPAQKELETALKKLRIVWGGTWMGNCIGAYTPNSCYYTNMNKFTEEKYGENVINNVIRQTLLDYIDKNPSVIFEYNDHLDWLYEDNEVIANDMINKLFYKKFAYPKGYKKSSNQRHSFTKVFLIFDDESQRLKLDHFEHQMDDYNRVKYLYYFEGKIKDFINSSIFVLSKDAGRYNGVKTSFIIYYK</sequence>
<protein>
    <submittedName>
        <fullName evidence="1">Uncharacterized protein</fullName>
    </submittedName>
</protein>
<dbReference type="AlphaFoldDB" id="A0A511YIR0"/>